<dbReference type="Pfam" id="PF04985">
    <property type="entry name" value="Phage_tube"/>
    <property type="match status" value="1"/>
</dbReference>
<accession>A0ABX2W7B4</accession>
<reference evidence="1 2" key="1">
    <citation type="submission" date="2016-04" db="EMBL/GenBank/DDBJ databases">
        <title>ATOL: Assembling a taxonomically balanced genome-scale reconstruction of the evolutionary history of the Enterobacteriaceae.</title>
        <authorList>
            <person name="Plunkett G.III."/>
            <person name="Neeno-Eckwall E.C."/>
            <person name="Glasner J.D."/>
            <person name="Perna N.T."/>
        </authorList>
    </citation>
    <scope>NUCLEOTIDE SEQUENCE [LARGE SCALE GENOMIC DNA]</scope>
    <source>
        <strain evidence="1 2">ATCC 51602</strain>
    </source>
</reference>
<keyword evidence="2" id="KW-1185">Reference proteome</keyword>
<comment type="caution">
    <text evidence="1">The sequence shown here is derived from an EMBL/GenBank/DDBJ whole genome shotgun (WGS) entry which is preliminary data.</text>
</comment>
<proteinExistence type="predicted"/>
<evidence type="ECO:0000313" key="2">
    <source>
        <dbReference type="Proteomes" id="UP000078407"/>
    </source>
</evidence>
<dbReference type="Proteomes" id="UP000078407">
    <property type="component" value="Unassembled WGS sequence"/>
</dbReference>
<name>A0ABX2W7B4_9ENTR</name>
<dbReference type="InterPro" id="IPR006498">
    <property type="entry name" value="Tail_tube"/>
</dbReference>
<gene>
    <name evidence="1" type="ORF">M976_02893</name>
</gene>
<evidence type="ECO:0000313" key="1">
    <source>
        <dbReference type="EMBL" id="OAT26732.1"/>
    </source>
</evidence>
<sequence>MTKTFLTRWALYSEGSHVANASEYTPPALGITEAEFRAGHMDMPLVLDDGMEAMSVTIKLVGADERILSLFGFQSGGNPRFVVREGYVSGKNKNLIEDKMEGLITRYESDARTETDRSKSGVTITLRPSLYSRTIDGKEVVYIDAINGVRRINGVDQFKEITDFVMGKNL</sequence>
<dbReference type="EMBL" id="LXEQ01000045">
    <property type="protein sequence ID" value="OAT26732.1"/>
    <property type="molecule type" value="Genomic_DNA"/>
</dbReference>
<protein>
    <submittedName>
        <fullName evidence="1">Phage major tail tube protein</fullName>
    </submittedName>
</protein>
<organism evidence="1 2">
    <name type="scientific">Buttiauxella ferragutiae ATCC 51602</name>
    <dbReference type="NCBI Taxonomy" id="1354252"/>
    <lineage>
        <taxon>Bacteria</taxon>
        <taxon>Pseudomonadati</taxon>
        <taxon>Pseudomonadota</taxon>
        <taxon>Gammaproteobacteria</taxon>
        <taxon>Enterobacterales</taxon>
        <taxon>Enterobacteriaceae</taxon>
        <taxon>Buttiauxella</taxon>
    </lineage>
</organism>
<dbReference type="RefSeq" id="WP_064545988.1">
    <property type="nucleotide sequence ID" value="NZ_LXEQ01000045.1"/>
</dbReference>